<dbReference type="InterPro" id="IPR015421">
    <property type="entry name" value="PyrdxlP-dep_Trfase_major"/>
</dbReference>
<dbReference type="EC" id="4.1.1.28" evidence="8"/>
<evidence type="ECO:0000256" key="2">
    <source>
        <dbReference type="ARBA" id="ARBA00022793"/>
    </source>
</evidence>
<evidence type="ECO:0000256" key="1">
    <source>
        <dbReference type="ARBA" id="ARBA00001933"/>
    </source>
</evidence>
<dbReference type="GO" id="GO:0030170">
    <property type="term" value="F:pyridoxal phosphate binding"/>
    <property type="evidence" value="ECO:0007669"/>
    <property type="project" value="InterPro"/>
</dbReference>
<reference evidence="8" key="1">
    <citation type="submission" date="2020-02" db="EMBL/GenBank/DDBJ databases">
        <authorList>
            <person name="Meier V. D."/>
        </authorList>
    </citation>
    <scope>NUCLEOTIDE SEQUENCE</scope>
    <source>
        <strain evidence="8">AVDCRST_MAG87</strain>
    </source>
</reference>
<dbReference type="GO" id="GO:0019752">
    <property type="term" value="P:carboxylic acid metabolic process"/>
    <property type="evidence" value="ECO:0007669"/>
    <property type="project" value="InterPro"/>
</dbReference>
<protein>
    <submittedName>
        <fullName evidence="8">Aromatic-L-amino-acid decarboxylase</fullName>
        <ecNumber evidence="8">4.1.1.28</ecNumber>
    </submittedName>
</protein>
<organism evidence="8">
    <name type="scientific">uncultured Thermomicrobiales bacterium</name>
    <dbReference type="NCBI Taxonomy" id="1645740"/>
    <lineage>
        <taxon>Bacteria</taxon>
        <taxon>Pseudomonadati</taxon>
        <taxon>Thermomicrobiota</taxon>
        <taxon>Thermomicrobia</taxon>
        <taxon>Thermomicrobiales</taxon>
        <taxon>environmental samples</taxon>
    </lineage>
</organism>
<comment type="similarity">
    <text evidence="6">Belongs to the group II decarboxylase family.</text>
</comment>
<dbReference type="AlphaFoldDB" id="A0A6J4UPI3"/>
<dbReference type="Gene3D" id="3.40.640.10">
    <property type="entry name" value="Type I PLP-dependent aspartate aminotransferase-like (Major domain)"/>
    <property type="match status" value="1"/>
</dbReference>
<dbReference type="InterPro" id="IPR002129">
    <property type="entry name" value="PyrdxlP-dep_de-COase"/>
</dbReference>
<dbReference type="SUPFAM" id="SSF53383">
    <property type="entry name" value="PLP-dependent transferases"/>
    <property type="match status" value="1"/>
</dbReference>
<gene>
    <name evidence="8" type="ORF">AVDCRST_MAG87-1226</name>
</gene>
<dbReference type="PANTHER" id="PTHR11999:SF70">
    <property type="entry name" value="MIP05841P"/>
    <property type="match status" value="1"/>
</dbReference>
<feature type="modified residue" description="N6-(pyridoxal phosphate)lysine" evidence="5">
    <location>
        <position position="314"/>
    </location>
</feature>
<evidence type="ECO:0000256" key="4">
    <source>
        <dbReference type="ARBA" id="ARBA00023239"/>
    </source>
</evidence>
<sequence>MSSQHGLPSDGLSPSGMLDSEQFRSLAHEAVDIAAEYLATLPSQPVYQRMPSHAIASILDAPLPAAGNPARDVLETVAAEIMPYPMGNGHPRFFGWVNSPPDPIGIVAELLAATMNPSCAGGDHAAIYLERTTVRWLMELVGYPTDGSMGILVSGGSMASLTCLAAARHQTATVDGWSIREEGFQGARPPLIMYVSSETHTTVIKAAELLGIGSTHVRMIAADRHYRFDPRELARQIDRDRADGLRPFCVVGSAGTVNTGAIDPLDELADLCGDEGLWLHVDGAYGGVGILDERRRDLFRGMERADSLAIDPHKWLSVPVECGCAMVRTGALLRDTFSLVPPYIRVEEGKGIGGLPWYSEYGFQQSRGFRALKTWMTLAHSGRDGLARVISRHNDLAASLVDLIRESPDLELVEAPVLSIVCFRYHPRHPELDDDALNAINKRIMEDVQSDGTAFLTQAVLRGTFALRANILHFGTTVEDLDTLVSAVLEAGARATHRERASVDGPEFHGASNHHERLNVRSADEQ</sequence>
<dbReference type="GO" id="GO:0004058">
    <property type="term" value="F:aromatic-L-amino-acid decarboxylase activity"/>
    <property type="evidence" value="ECO:0007669"/>
    <property type="project" value="UniProtKB-EC"/>
</dbReference>
<name>A0A6J4UPI3_9BACT</name>
<dbReference type="Pfam" id="PF00282">
    <property type="entry name" value="Pyridoxal_deC"/>
    <property type="match status" value="1"/>
</dbReference>
<dbReference type="InterPro" id="IPR010977">
    <property type="entry name" value="Aromatic_deC"/>
</dbReference>
<feature type="region of interest" description="Disordered" evidence="7">
    <location>
        <begin position="496"/>
        <end position="526"/>
    </location>
</feature>
<evidence type="ECO:0000256" key="3">
    <source>
        <dbReference type="ARBA" id="ARBA00022898"/>
    </source>
</evidence>
<accession>A0A6J4UPI3</accession>
<dbReference type="EMBL" id="CADCWJ010000280">
    <property type="protein sequence ID" value="CAA9556332.1"/>
    <property type="molecule type" value="Genomic_DNA"/>
</dbReference>
<evidence type="ECO:0000256" key="7">
    <source>
        <dbReference type="SAM" id="MobiDB-lite"/>
    </source>
</evidence>
<dbReference type="PRINTS" id="PR00800">
    <property type="entry name" value="YHDCRBOXLASE"/>
</dbReference>
<dbReference type="PANTHER" id="PTHR11999">
    <property type="entry name" value="GROUP II PYRIDOXAL-5-PHOSPHATE DECARBOXYLASE"/>
    <property type="match status" value="1"/>
</dbReference>
<keyword evidence="4 6" id="KW-0456">Lyase</keyword>
<proteinExistence type="inferred from homology"/>
<dbReference type="Gene3D" id="3.90.1150.170">
    <property type="match status" value="2"/>
</dbReference>
<keyword evidence="3 5" id="KW-0663">Pyridoxal phosphate</keyword>
<dbReference type="GO" id="GO:0006520">
    <property type="term" value="P:amino acid metabolic process"/>
    <property type="evidence" value="ECO:0007669"/>
    <property type="project" value="InterPro"/>
</dbReference>
<dbReference type="InterPro" id="IPR015424">
    <property type="entry name" value="PyrdxlP-dep_Trfase"/>
</dbReference>
<feature type="compositionally biased region" description="Basic and acidic residues" evidence="7">
    <location>
        <begin position="513"/>
        <end position="526"/>
    </location>
</feature>
<comment type="cofactor">
    <cofactor evidence="1 5 6">
        <name>pyridoxal 5'-phosphate</name>
        <dbReference type="ChEBI" id="CHEBI:597326"/>
    </cofactor>
</comment>
<evidence type="ECO:0000256" key="5">
    <source>
        <dbReference type="PIRSR" id="PIRSR602129-50"/>
    </source>
</evidence>
<evidence type="ECO:0000256" key="6">
    <source>
        <dbReference type="RuleBase" id="RU000382"/>
    </source>
</evidence>
<evidence type="ECO:0000313" key="8">
    <source>
        <dbReference type="EMBL" id="CAA9556332.1"/>
    </source>
</evidence>
<keyword evidence="2" id="KW-0210">Decarboxylase</keyword>